<protein>
    <recommendedName>
        <fullName evidence="6">Pseudouridylate synthase RPUSD4, mitochondrial</fullName>
    </recommendedName>
    <alternativeName>
        <fullName evidence="7">RNA pseudouridylate synthase domain-containing protein 4</fullName>
    </alternativeName>
</protein>
<feature type="compositionally biased region" description="Acidic residues" evidence="8">
    <location>
        <begin position="526"/>
        <end position="545"/>
    </location>
</feature>
<dbReference type="GeneID" id="105318109"/>
<evidence type="ECO:0000256" key="5">
    <source>
        <dbReference type="ARBA" id="ARBA00036943"/>
    </source>
</evidence>
<dbReference type="Pfam" id="PF00849">
    <property type="entry name" value="PseudoU_synth_2"/>
    <property type="match status" value="1"/>
</dbReference>
<accession>A0A8W8KBP0</accession>
<dbReference type="OrthoDB" id="418349at2759"/>
<dbReference type="PROSITE" id="PS01129">
    <property type="entry name" value="PSI_RLU"/>
    <property type="match status" value="1"/>
</dbReference>
<dbReference type="CDD" id="cd02869">
    <property type="entry name" value="PseudoU_synth_RluA_like"/>
    <property type="match status" value="1"/>
</dbReference>
<dbReference type="InterPro" id="IPR006224">
    <property type="entry name" value="PsdUridine_synth_RluA-like_CS"/>
</dbReference>
<dbReference type="SUPFAM" id="SSF55120">
    <property type="entry name" value="Pseudouridine synthase"/>
    <property type="match status" value="1"/>
</dbReference>
<dbReference type="InterPro" id="IPR050188">
    <property type="entry name" value="RluA_PseudoU_synthase"/>
</dbReference>
<comment type="similarity">
    <text evidence="3">Belongs to the pseudouridine synthase RluA family.</text>
</comment>
<feature type="region of interest" description="Disordered" evidence="8">
    <location>
        <begin position="477"/>
        <end position="500"/>
    </location>
</feature>
<feature type="region of interest" description="Disordered" evidence="8">
    <location>
        <begin position="525"/>
        <end position="548"/>
    </location>
</feature>
<name>A0A8W8KBP0_MAGGI</name>
<feature type="compositionally biased region" description="Basic and acidic residues" evidence="8">
    <location>
        <begin position="209"/>
        <end position="229"/>
    </location>
</feature>
<feature type="compositionally biased region" description="Polar residues" evidence="8">
    <location>
        <begin position="177"/>
        <end position="186"/>
    </location>
</feature>
<evidence type="ECO:0000256" key="1">
    <source>
        <dbReference type="ARBA" id="ARBA00001166"/>
    </source>
</evidence>
<proteinExistence type="inferred from homology"/>
<feature type="domain" description="Pseudouridine synthase RsuA/RluA-like" evidence="9">
    <location>
        <begin position="612"/>
        <end position="778"/>
    </location>
</feature>
<organism evidence="10 11">
    <name type="scientific">Magallana gigas</name>
    <name type="common">Pacific oyster</name>
    <name type="synonym">Crassostrea gigas</name>
    <dbReference type="NCBI Taxonomy" id="29159"/>
    <lineage>
        <taxon>Eukaryota</taxon>
        <taxon>Metazoa</taxon>
        <taxon>Spiralia</taxon>
        <taxon>Lophotrochozoa</taxon>
        <taxon>Mollusca</taxon>
        <taxon>Bivalvia</taxon>
        <taxon>Autobranchia</taxon>
        <taxon>Pteriomorphia</taxon>
        <taxon>Ostreida</taxon>
        <taxon>Ostreoidea</taxon>
        <taxon>Ostreidae</taxon>
        <taxon>Magallana</taxon>
    </lineage>
</organism>
<evidence type="ECO:0000313" key="10">
    <source>
        <dbReference type="EnsemblMetazoa" id="G22512.1:cds"/>
    </source>
</evidence>
<comment type="catalytic activity">
    <reaction evidence="5">
        <text>a uridine in tRNA = a pseudouridine in tRNA</text>
        <dbReference type="Rhea" id="RHEA:54572"/>
        <dbReference type="Rhea" id="RHEA-COMP:13339"/>
        <dbReference type="Rhea" id="RHEA-COMP:13934"/>
        <dbReference type="ChEBI" id="CHEBI:65314"/>
        <dbReference type="ChEBI" id="CHEBI:65315"/>
    </reaction>
</comment>
<dbReference type="Proteomes" id="UP000005408">
    <property type="component" value="Unassembled WGS sequence"/>
</dbReference>
<dbReference type="InterPro" id="IPR020103">
    <property type="entry name" value="PsdUridine_synth_cat_dom_sf"/>
</dbReference>
<evidence type="ECO:0000256" key="2">
    <source>
        <dbReference type="ARBA" id="ARBA00001896"/>
    </source>
</evidence>
<dbReference type="EnsemblMetazoa" id="G22512.1">
    <property type="protein sequence ID" value="G22512.1:cds"/>
    <property type="gene ID" value="G22512"/>
</dbReference>
<sequence>MFSRLSVVIGRDLNCRIRCGSIKIYRLQGNVSSTASDSDARKSVRTKQEDKTEQDSCDYLGVSETFEANVGEEETLVIETKEKISRTYGLGKYTAPDAYDGTLQKTNFGEIKIDCVRKGVIPPKKNFSKLKPELGSIADSLISYREKVDRRKYSLPVSDLLSQHLQGLDKESDGTVKENSQSSTLSEPIFDYNKPRNVHQNSTVFSESKMSDSMKPTDEVNEKQKEHNNESSPSTSRNIRKEQNSSVNAAKGNRFFMKPEDLIMEVVNEDENKRQSKHSNNSSIKKERDSSDAQQIHRSSNTKNINWNVMLEDNLETKSSLKYQQKSDQTPQNIDNMLDSIIKEEIEVEIQHIKDTCEQTHEKGLTNKVKKDKSLENGARGKTIPRDTEKMMMYEKESRAQLTAKYDSNSLKKETNSSVRTLKLETVTPDRKNIDWNYLLEDNNSEMKNSWKCHRENDSSSPNLDRMLDSIQTKDRNFHEEGSENDFAKQVTPKDYHKSGTSKLGNAAYEYFHDEGKSLAEGENYNNEEEEDGFAEELTSDDDNDEKSGTAMIENAAYKYFSDLQEKSLAPKIDATSKVDLSKFVPKNVNKLTEEEVVDELVESILYNKDDILAINKIYGIPSQGGEGVRLNIADLLPKLAERIHCDKLHMVHRLDKETTGIMLFGKTEEMASKLRKAFKDRKVKKTYLVIAKGIPSLKEGIIKVPIAEGEVGKDKRKRMTCIPVYNSDTKHVMHKTKKKTVPAVTHYKVVANSHSCALLEVSPETGVKHQIRTHLLHVLNTPVLGDHKYSYLTEIKPQILPSDVIRQLGIRQSKARNLPMYLHSKNLIIPEFLDGRTFSVHCSVPRAFRSFLKKAKISHRNVDERI</sequence>
<dbReference type="RefSeq" id="XP_011413346.2">
    <property type="nucleotide sequence ID" value="XM_011415044.4"/>
</dbReference>
<evidence type="ECO:0000259" key="9">
    <source>
        <dbReference type="Pfam" id="PF00849"/>
    </source>
</evidence>
<keyword evidence="11" id="KW-1185">Reference proteome</keyword>
<dbReference type="KEGG" id="crg:105318109"/>
<feature type="region of interest" description="Disordered" evidence="8">
    <location>
        <begin position="169"/>
        <end position="254"/>
    </location>
</feature>
<comment type="catalytic activity">
    <reaction evidence="1">
        <text>a uridine in mRNA = a pseudouridine in mRNA</text>
        <dbReference type="Rhea" id="RHEA:56644"/>
        <dbReference type="Rhea" id="RHEA-COMP:14658"/>
        <dbReference type="Rhea" id="RHEA-COMP:14659"/>
        <dbReference type="ChEBI" id="CHEBI:65314"/>
        <dbReference type="ChEBI" id="CHEBI:65315"/>
    </reaction>
</comment>
<feature type="region of interest" description="Disordered" evidence="8">
    <location>
        <begin position="268"/>
        <end position="305"/>
    </location>
</feature>
<evidence type="ECO:0000313" key="11">
    <source>
        <dbReference type="Proteomes" id="UP000005408"/>
    </source>
</evidence>
<evidence type="ECO:0000256" key="3">
    <source>
        <dbReference type="ARBA" id="ARBA00010876"/>
    </source>
</evidence>
<dbReference type="Gene3D" id="3.30.2350.10">
    <property type="entry name" value="Pseudouridine synthase"/>
    <property type="match status" value="1"/>
</dbReference>
<evidence type="ECO:0000256" key="6">
    <source>
        <dbReference type="ARBA" id="ARBA00039953"/>
    </source>
</evidence>
<dbReference type="PANTHER" id="PTHR21600">
    <property type="entry name" value="MITOCHONDRIAL RNA PSEUDOURIDINE SYNTHASE"/>
    <property type="match status" value="1"/>
</dbReference>
<dbReference type="InterPro" id="IPR006145">
    <property type="entry name" value="PsdUridine_synth_RsuA/RluA"/>
</dbReference>
<feature type="compositionally biased region" description="Polar residues" evidence="8">
    <location>
        <begin position="292"/>
        <end position="305"/>
    </location>
</feature>
<evidence type="ECO:0000256" key="7">
    <source>
        <dbReference type="ARBA" id="ARBA00041563"/>
    </source>
</evidence>
<dbReference type="AlphaFoldDB" id="A0A8W8KBP0"/>
<feature type="compositionally biased region" description="Basic and acidic residues" evidence="8">
    <location>
        <begin position="38"/>
        <end position="52"/>
    </location>
</feature>
<dbReference type="GO" id="GO:0003723">
    <property type="term" value="F:RNA binding"/>
    <property type="evidence" value="ECO:0007669"/>
    <property type="project" value="InterPro"/>
</dbReference>
<keyword evidence="4" id="KW-0413">Isomerase</keyword>
<feature type="region of interest" description="Disordered" evidence="8">
    <location>
        <begin position="33"/>
        <end position="52"/>
    </location>
</feature>
<feature type="compositionally biased region" description="Polar residues" evidence="8">
    <location>
        <begin position="198"/>
        <end position="208"/>
    </location>
</feature>
<dbReference type="GO" id="GO:0001522">
    <property type="term" value="P:pseudouridine synthesis"/>
    <property type="evidence" value="ECO:0007669"/>
    <property type="project" value="InterPro"/>
</dbReference>
<evidence type="ECO:0000256" key="4">
    <source>
        <dbReference type="ARBA" id="ARBA00023235"/>
    </source>
</evidence>
<comment type="catalytic activity">
    <reaction evidence="2">
        <text>uridine in 5S rRNA = pseudouridine in 5S rRNA</text>
        <dbReference type="Rhea" id="RHEA:47036"/>
        <dbReference type="Rhea" id="RHEA-COMP:11730"/>
        <dbReference type="Rhea" id="RHEA-COMP:11731"/>
        <dbReference type="ChEBI" id="CHEBI:65314"/>
        <dbReference type="ChEBI" id="CHEBI:65315"/>
    </reaction>
</comment>
<dbReference type="PANTHER" id="PTHR21600:SF83">
    <property type="entry name" value="PSEUDOURIDYLATE SYNTHASE RPUSD4, MITOCHONDRIAL"/>
    <property type="match status" value="1"/>
</dbReference>
<reference evidence="10" key="1">
    <citation type="submission" date="2022-08" db="UniProtKB">
        <authorList>
            <consortium name="EnsemblMetazoa"/>
        </authorList>
    </citation>
    <scope>IDENTIFICATION</scope>
    <source>
        <strain evidence="10">05x7-T-G4-1.051#20</strain>
    </source>
</reference>
<evidence type="ECO:0000256" key="8">
    <source>
        <dbReference type="SAM" id="MobiDB-lite"/>
    </source>
</evidence>
<dbReference type="GO" id="GO:0009982">
    <property type="term" value="F:pseudouridine synthase activity"/>
    <property type="evidence" value="ECO:0007669"/>
    <property type="project" value="InterPro"/>
</dbReference>